<keyword evidence="1" id="KW-0489">Methyltransferase</keyword>
<organism evidence="5 6">
    <name type="scientific">Kipferlia bialata</name>
    <dbReference type="NCBI Taxonomy" id="797122"/>
    <lineage>
        <taxon>Eukaryota</taxon>
        <taxon>Metamonada</taxon>
        <taxon>Carpediemonas-like organisms</taxon>
        <taxon>Kipferlia</taxon>
    </lineage>
</organism>
<proteinExistence type="predicted"/>
<dbReference type="GO" id="GO:0032259">
    <property type="term" value="P:methylation"/>
    <property type="evidence" value="ECO:0007669"/>
    <property type="project" value="UniProtKB-KW"/>
</dbReference>
<evidence type="ECO:0000256" key="3">
    <source>
        <dbReference type="SAM" id="MobiDB-lite"/>
    </source>
</evidence>
<evidence type="ECO:0000256" key="2">
    <source>
        <dbReference type="ARBA" id="ARBA00022679"/>
    </source>
</evidence>
<evidence type="ECO:0000256" key="1">
    <source>
        <dbReference type="ARBA" id="ARBA00022603"/>
    </source>
</evidence>
<evidence type="ECO:0000313" key="6">
    <source>
        <dbReference type="Proteomes" id="UP000265618"/>
    </source>
</evidence>
<dbReference type="GO" id="GO:0006400">
    <property type="term" value="P:tRNA modification"/>
    <property type="evidence" value="ECO:0007669"/>
    <property type="project" value="UniProtKB-ARBA"/>
</dbReference>
<keyword evidence="2" id="KW-0808">Transferase</keyword>
<dbReference type="PANTHER" id="PTHR13069">
    <property type="entry name" value="ALKYLATED DNA REPAIR PROTEIN ALKB HOMOLOG 8"/>
    <property type="match status" value="1"/>
</dbReference>
<reference evidence="5 6" key="1">
    <citation type="journal article" date="2018" name="PLoS ONE">
        <title>The draft genome of Kipferlia bialata reveals reductive genome evolution in fornicate parasites.</title>
        <authorList>
            <person name="Tanifuji G."/>
            <person name="Takabayashi S."/>
            <person name="Kume K."/>
            <person name="Takagi M."/>
            <person name="Nakayama T."/>
            <person name="Kamikawa R."/>
            <person name="Inagaki Y."/>
            <person name="Hashimoto T."/>
        </authorList>
    </citation>
    <scope>NUCLEOTIDE SEQUENCE [LARGE SCALE GENOMIC DNA]</scope>
    <source>
        <strain evidence="5">NY0173</strain>
    </source>
</reference>
<dbReference type="Gene3D" id="3.40.50.150">
    <property type="entry name" value="Vaccinia Virus protein VP39"/>
    <property type="match status" value="1"/>
</dbReference>
<evidence type="ECO:0000259" key="4">
    <source>
        <dbReference type="Pfam" id="PF08241"/>
    </source>
</evidence>
<dbReference type="InterPro" id="IPR013216">
    <property type="entry name" value="Methyltransf_11"/>
</dbReference>
<sequence length="471" mass="52735">MCHYRWHTVFRRASHTTVPRYSLAEDFRSLMGEGESVERAGSGEGDQSMGDSVPQVPPPASVSAAQRERAYVHEVYNVIAQNFSHTRSRPWPLVGAFAESVPEGHVLLDCGCGNGKNMVHKGLNVGVDMCYDLLRQASERYNGFKAEAPFCHTVPTWTQADSLSLPLRPSSVDHCMSIAVVHHMASHTRRVEALCEMYRVLAPGGMLLVSVWANIDKLRKKFHPLSEREGEQDVSREASPYGLDVYAPWSLQHNWVESETEVKSRLSQPVRVTMDIPTNQCTGKTKKQRYKERQRERQRLAKERADARRAAAKAQASDTPSATESEGAESSCTSAQVSSPAAKRERKVEGPGREGEGFVWNGRPRRVETETPEEKREREKEEQRARQRILTVDRFYHLFDAGELARCLSAAGFTVSPTLKGRLLDMCPKVLGQESGEPVPVVESDPPGSDYPGCEVFDKDNWFVLAQKPLK</sequence>
<accession>A0A9K3CU13</accession>
<feature type="compositionally biased region" description="Polar residues" evidence="3">
    <location>
        <begin position="317"/>
        <end position="339"/>
    </location>
</feature>
<dbReference type="Proteomes" id="UP000265618">
    <property type="component" value="Unassembled WGS sequence"/>
</dbReference>
<dbReference type="CDD" id="cd02440">
    <property type="entry name" value="AdoMet_MTases"/>
    <property type="match status" value="1"/>
</dbReference>
<feature type="compositionally biased region" description="Basic and acidic residues" evidence="3">
    <location>
        <begin position="365"/>
        <end position="383"/>
    </location>
</feature>
<dbReference type="InterPro" id="IPR029063">
    <property type="entry name" value="SAM-dependent_MTases_sf"/>
</dbReference>
<dbReference type="InterPro" id="IPR051422">
    <property type="entry name" value="AlkB_tRNA_MeTrf/Diox"/>
</dbReference>
<feature type="compositionally biased region" description="Basic and acidic residues" evidence="3">
    <location>
        <begin position="291"/>
        <end position="309"/>
    </location>
</feature>
<feature type="region of interest" description="Disordered" evidence="3">
    <location>
        <begin position="33"/>
        <end position="64"/>
    </location>
</feature>
<dbReference type="Pfam" id="PF08241">
    <property type="entry name" value="Methyltransf_11"/>
    <property type="match status" value="1"/>
</dbReference>
<evidence type="ECO:0000313" key="5">
    <source>
        <dbReference type="EMBL" id="GIQ83304.1"/>
    </source>
</evidence>
<comment type="caution">
    <text evidence="5">The sequence shown here is derived from an EMBL/GenBank/DDBJ whole genome shotgun (WGS) entry which is preliminary data.</text>
</comment>
<dbReference type="SUPFAM" id="SSF53335">
    <property type="entry name" value="S-adenosyl-L-methionine-dependent methyltransferases"/>
    <property type="match status" value="1"/>
</dbReference>
<dbReference type="GO" id="GO:0008175">
    <property type="term" value="F:tRNA methyltransferase activity"/>
    <property type="evidence" value="ECO:0007669"/>
    <property type="project" value="UniProtKB-ARBA"/>
</dbReference>
<dbReference type="PANTHER" id="PTHR13069:SF21">
    <property type="entry name" value="ALKYLATED DNA REPAIR PROTEIN ALKB HOMOLOG 8"/>
    <property type="match status" value="1"/>
</dbReference>
<gene>
    <name evidence="5" type="ORF">KIPB_004607</name>
</gene>
<dbReference type="OrthoDB" id="271595at2759"/>
<protein>
    <recommendedName>
        <fullName evidence="4">Methyltransferase type 11 domain-containing protein</fullName>
    </recommendedName>
</protein>
<feature type="domain" description="Methyltransferase type 11" evidence="4">
    <location>
        <begin position="108"/>
        <end position="208"/>
    </location>
</feature>
<feature type="compositionally biased region" description="Basic and acidic residues" evidence="3">
    <location>
        <begin position="342"/>
        <end position="356"/>
    </location>
</feature>
<dbReference type="GO" id="GO:0008757">
    <property type="term" value="F:S-adenosylmethionine-dependent methyltransferase activity"/>
    <property type="evidence" value="ECO:0007669"/>
    <property type="project" value="InterPro"/>
</dbReference>
<keyword evidence="6" id="KW-1185">Reference proteome</keyword>
<dbReference type="AlphaFoldDB" id="A0A9K3CU13"/>
<feature type="region of interest" description="Disordered" evidence="3">
    <location>
        <begin position="262"/>
        <end position="383"/>
    </location>
</feature>
<name>A0A9K3CU13_9EUKA</name>
<dbReference type="EMBL" id="BDIP01000995">
    <property type="protein sequence ID" value="GIQ83304.1"/>
    <property type="molecule type" value="Genomic_DNA"/>
</dbReference>